<proteinExistence type="predicted"/>
<evidence type="ECO:0000256" key="1">
    <source>
        <dbReference type="SAM" id="Phobius"/>
    </source>
</evidence>
<dbReference type="PANTHER" id="PTHR35394:SF5">
    <property type="entry name" value="DUF3176 DOMAIN-CONTAINING PROTEIN"/>
    <property type="match status" value="1"/>
</dbReference>
<name>A0A8E2ETT8_9PEZI</name>
<dbReference type="AlphaFoldDB" id="A0A8E2ETT8"/>
<keyword evidence="1" id="KW-0472">Membrane</keyword>
<organism evidence="2 3">
    <name type="scientific">Glonium stellatum</name>
    <dbReference type="NCBI Taxonomy" id="574774"/>
    <lineage>
        <taxon>Eukaryota</taxon>
        <taxon>Fungi</taxon>
        <taxon>Dikarya</taxon>
        <taxon>Ascomycota</taxon>
        <taxon>Pezizomycotina</taxon>
        <taxon>Dothideomycetes</taxon>
        <taxon>Pleosporomycetidae</taxon>
        <taxon>Gloniales</taxon>
        <taxon>Gloniaceae</taxon>
        <taxon>Glonium</taxon>
    </lineage>
</organism>
<dbReference type="Proteomes" id="UP000250140">
    <property type="component" value="Unassembled WGS sequence"/>
</dbReference>
<keyword evidence="1" id="KW-0812">Transmembrane</keyword>
<accession>A0A8E2ETT8</accession>
<evidence type="ECO:0000313" key="2">
    <source>
        <dbReference type="EMBL" id="OCL04734.1"/>
    </source>
</evidence>
<dbReference type="PANTHER" id="PTHR35394">
    <property type="entry name" value="DUF3176 DOMAIN-CONTAINING PROTEIN"/>
    <property type="match status" value="1"/>
</dbReference>
<reference evidence="2 3" key="1">
    <citation type="journal article" date="2016" name="Nat. Commun.">
        <title>Ectomycorrhizal ecology is imprinted in the genome of the dominant symbiotic fungus Cenococcum geophilum.</title>
        <authorList>
            <consortium name="DOE Joint Genome Institute"/>
            <person name="Peter M."/>
            <person name="Kohler A."/>
            <person name="Ohm R.A."/>
            <person name="Kuo A."/>
            <person name="Krutzmann J."/>
            <person name="Morin E."/>
            <person name="Arend M."/>
            <person name="Barry K.W."/>
            <person name="Binder M."/>
            <person name="Choi C."/>
            <person name="Clum A."/>
            <person name="Copeland A."/>
            <person name="Grisel N."/>
            <person name="Haridas S."/>
            <person name="Kipfer T."/>
            <person name="LaButti K."/>
            <person name="Lindquist E."/>
            <person name="Lipzen A."/>
            <person name="Maire R."/>
            <person name="Meier B."/>
            <person name="Mihaltcheva S."/>
            <person name="Molinier V."/>
            <person name="Murat C."/>
            <person name="Poggeler S."/>
            <person name="Quandt C.A."/>
            <person name="Sperisen C."/>
            <person name="Tritt A."/>
            <person name="Tisserant E."/>
            <person name="Crous P.W."/>
            <person name="Henrissat B."/>
            <person name="Nehls U."/>
            <person name="Egli S."/>
            <person name="Spatafora J.W."/>
            <person name="Grigoriev I.V."/>
            <person name="Martin F.M."/>
        </authorList>
    </citation>
    <scope>NUCLEOTIDE SEQUENCE [LARGE SCALE GENOMIC DNA]</scope>
    <source>
        <strain evidence="2 3">CBS 207.34</strain>
    </source>
</reference>
<dbReference type="EMBL" id="KV750450">
    <property type="protein sequence ID" value="OCL04734.1"/>
    <property type="molecule type" value="Genomic_DNA"/>
</dbReference>
<evidence type="ECO:0000313" key="3">
    <source>
        <dbReference type="Proteomes" id="UP000250140"/>
    </source>
</evidence>
<keyword evidence="1" id="KW-1133">Transmembrane helix</keyword>
<dbReference type="Pfam" id="PF11374">
    <property type="entry name" value="DUF3176"/>
    <property type="match status" value="1"/>
</dbReference>
<protein>
    <submittedName>
        <fullName evidence="2">Uncharacterized protein</fullName>
    </submittedName>
</protein>
<dbReference type="InterPro" id="IPR021514">
    <property type="entry name" value="DUF3176"/>
</dbReference>
<keyword evidence="3" id="KW-1185">Reference proteome</keyword>
<feature type="transmembrane region" description="Helical" evidence="1">
    <location>
        <begin position="533"/>
        <end position="555"/>
    </location>
</feature>
<feature type="transmembrane region" description="Helical" evidence="1">
    <location>
        <begin position="151"/>
        <end position="171"/>
    </location>
</feature>
<feature type="transmembrane region" description="Helical" evidence="1">
    <location>
        <begin position="110"/>
        <end position="131"/>
    </location>
</feature>
<dbReference type="OrthoDB" id="5376804at2759"/>
<gene>
    <name evidence="2" type="ORF">AOQ84DRAFT_225656</name>
</gene>
<sequence>MEHQDNLFLTRTSTDSINADFYIQDDSQNLPNPGVQPVERGGLQLLQAAYQSPRAFLMSTEGSDFSHTKLPTLSLAISDERRLRPDTRLKFPSDSFTPNLLLKRSLFRSWAFEIGAVLLSISSTIATIAVLRYEDGKPLTAWAFPTSLNTVISALGAISRVSLAFAVSACIGQQKWNWLRRQSDRFEAFEMFDEASRGPWGSTRLLLWLKVRLDSVAFGYVAAIGQAKHLDVGKIIFDSADGRGFGMTSAGLIELQPSSARVDFGVASAIYNGFSESNCLKKGTNIYLPDNVEFDGNFTIFTLPYANISNYNAMDLSSYTTMMATNTTTNPLQTISFQDVETLLMGFVMIKAAERWLHGGISWELSTPVVTECALYLCINAYQSSVQSGKLKEDVPLVDAPPAAIQDLYASAKNVLYTDEDVFRTDLQLEIPQEQSRDLSVDVIQQFKVTQETVASTVDFLLGLTYSRKQMAYNPDGFNVAAPLIMDVLWNSTNLTTTFENVAQSMTNQIRNTASTLQAGTLQRWVIHIQAKWAFLAFQIVLLSTGCLYVILTILETNRLRLPAWKEAAMPTLMYGFDNETQRLLKEAQTNARASNVVQTVLIRFDENEARWRVVST</sequence>